<dbReference type="PANTHER" id="PTHR30420:SF1">
    <property type="entry name" value="ARGININE N-SUCCINYLTRANSFERASE"/>
    <property type="match status" value="1"/>
</dbReference>
<keyword evidence="2 5" id="KW-0808">Transferase</keyword>
<evidence type="ECO:0000313" key="6">
    <source>
        <dbReference type="Proteomes" id="UP000295793"/>
    </source>
</evidence>
<keyword evidence="3" id="KW-0012">Acyltransferase</keyword>
<comment type="caution">
    <text evidence="5">The sequence shown here is derived from an EMBL/GenBank/DDBJ whole genome shotgun (WGS) entry which is preliminary data.</text>
</comment>
<accession>A0A4R3I774</accession>
<dbReference type="Pfam" id="PF04958">
    <property type="entry name" value="AstA"/>
    <property type="match status" value="1"/>
</dbReference>
<dbReference type="InterPro" id="IPR007041">
    <property type="entry name" value="Arg_succinylTrfase_AstA/AruG"/>
</dbReference>
<evidence type="ECO:0000256" key="1">
    <source>
        <dbReference type="ARBA" id="ARBA00022503"/>
    </source>
</evidence>
<dbReference type="NCBIfam" id="TIGR03243">
    <property type="entry name" value="arg_catab_AOST"/>
    <property type="match status" value="1"/>
</dbReference>
<organism evidence="5 6">
    <name type="scientific">Reinekea marinisedimentorum</name>
    <dbReference type="NCBI Taxonomy" id="230495"/>
    <lineage>
        <taxon>Bacteria</taxon>
        <taxon>Pseudomonadati</taxon>
        <taxon>Pseudomonadota</taxon>
        <taxon>Gammaproteobacteria</taxon>
        <taxon>Oceanospirillales</taxon>
        <taxon>Saccharospirillaceae</taxon>
        <taxon>Reinekea</taxon>
    </lineage>
</organism>
<dbReference type="PANTHER" id="PTHR30420">
    <property type="entry name" value="N-SUCCINYLARGININE DIHYDROLASE"/>
    <property type="match status" value="1"/>
</dbReference>
<dbReference type="InterPro" id="IPR017650">
    <property type="entry name" value="Arginine_N-succinylTrfase"/>
</dbReference>
<gene>
    <name evidence="5" type="ORF">BCF53_107145</name>
</gene>
<dbReference type="SUPFAM" id="SSF55729">
    <property type="entry name" value="Acyl-CoA N-acyltransferases (Nat)"/>
    <property type="match status" value="1"/>
</dbReference>
<evidence type="ECO:0000256" key="3">
    <source>
        <dbReference type="ARBA" id="ARBA00023315"/>
    </source>
</evidence>
<evidence type="ECO:0000313" key="5">
    <source>
        <dbReference type="EMBL" id="TCS41130.1"/>
    </source>
</evidence>
<dbReference type="Proteomes" id="UP000295793">
    <property type="component" value="Unassembled WGS sequence"/>
</dbReference>
<sequence length="344" mass="38608">MYIRPIQKEDLDSLYQLAKNSGVGVTSLPDSKQKMEAKLSQAVASFNKSIPESERIYLFALVEPASQKIAGICALEASIGHEDIWYNYHVGKTVHSSREISVHKITETLYLSNDLTGCSEIATLFLMPDYRKDQNGQLLSRSRYMFLAEFQELFNEQIIAEMRGYSDDNGRSPFWDSLGKHFFHMEFSDADYLTGLGNKVFIAELMPKFPIYVPMLSPAAQASIGKVHPQTEPALAMLKSEGFEPNNYIDIFDGGPTVSVKVKNIRAVRESEIYNVTRSEEAPATDLTDKYGLLLVSNRKFDDFRVLLANKSALNGNSIVLTPEQTEQLQLNEGDTVRAVSLRP</sequence>
<dbReference type="AlphaFoldDB" id="A0A4R3I774"/>
<evidence type="ECO:0000256" key="2">
    <source>
        <dbReference type="ARBA" id="ARBA00022679"/>
    </source>
</evidence>
<evidence type="ECO:0000256" key="4">
    <source>
        <dbReference type="NCBIfam" id="TIGR03244"/>
    </source>
</evidence>
<dbReference type="GO" id="GO:0008791">
    <property type="term" value="F:arginine N-succinyltransferase activity"/>
    <property type="evidence" value="ECO:0007669"/>
    <property type="project" value="UniProtKB-UniRule"/>
</dbReference>
<reference evidence="5 6" key="1">
    <citation type="submission" date="2019-03" db="EMBL/GenBank/DDBJ databases">
        <title>Genomic Encyclopedia of Archaeal and Bacterial Type Strains, Phase II (KMG-II): from individual species to whole genera.</title>
        <authorList>
            <person name="Goeker M."/>
        </authorList>
    </citation>
    <scope>NUCLEOTIDE SEQUENCE [LARGE SCALE GENOMIC DNA]</scope>
    <source>
        <strain evidence="5 6">DSM 15388</strain>
    </source>
</reference>
<name>A0A4R3I774_9GAMM</name>
<protein>
    <recommendedName>
        <fullName evidence="4">Arginine N-succinyltransferase</fullName>
        <ecNumber evidence="4">2.3.1.109</ecNumber>
    </recommendedName>
</protein>
<dbReference type="InterPro" id="IPR016181">
    <property type="entry name" value="Acyl_CoA_acyltransferase"/>
</dbReference>
<dbReference type="NCBIfam" id="TIGR03244">
    <property type="entry name" value="arg_catab_AstA"/>
    <property type="match status" value="1"/>
</dbReference>
<dbReference type="EC" id="2.3.1.109" evidence="4"/>
<dbReference type="OrthoDB" id="21121at2"/>
<dbReference type="GO" id="GO:0006527">
    <property type="term" value="P:L-arginine catabolic process"/>
    <property type="evidence" value="ECO:0007669"/>
    <property type="project" value="UniProtKB-UniRule"/>
</dbReference>
<dbReference type="EMBL" id="SLZR01000007">
    <property type="protein sequence ID" value="TCS41130.1"/>
    <property type="molecule type" value="Genomic_DNA"/>
</dbReference>
<dbReference type="Gene3D" id="2.40.40.20">
    <property type="match status" value="1"/>
</dbReference>
<keyword evidence="6" id="KW-1185">Reference proteome</keyword>
<proteinExistence type="predicted"/>
<keyword evidence="1" id="KW-0056">Arginine metabolism</keyword>
<dbReference type="RefSeq" id="WP_132701570.1">
    <property type="nucleotide sequence ID" value="NZ_SLZR01000007.1"/>
</dbReference>